<feature type="domain" description="HNH" evidence="1">
    <location>
        <begin position="63"/>
        <end position="111"/>
    </location>
</feature>
<dbReference type="GO" id="GO:0003676">
    <property type="term" value="F:nucleic acid binding"/>
    <property type="evidence" value="ECO:0007669"/>
    <property type="project" value="InterPro"/>
</dbReference>
<organism evidence="2 3">
    <name type="scientific">Arcicella rosea</name>
    <dbReference type="NCBI Taxonomy" id="502909"/>
    <lineage>
        <taxon>Bacteria</taxon>
        <taxon>Pseudomonadati</taxon>
        <taxon>Bacteroidota</taxon>
        <taxon>Cytophagia</taxon>
        <taxon>Cytophagales</taxon>
        <taxon>Flectobacillaceae</taxon>
        <taxon>Arcicella</taxon>
    </lineage>
</organism>
<comment type="caution">
    <text evidence="2">The sequence shown here is derived from an EMBL/GenBank/DDBJ whole genome shotgun (WGS) entry which is preliminary data.</text>
</comment>
<dbReference type="InterPro" id="IPR003615">
    <property type="entry name" value="HNH_nuc"/>
</dbReference>
<dbReference type="AlphaFoldDB" id="A0A841EQU4"/>
<dbReference type="InterPro" id="IPR013467">
    <property type="entry name" value="HNH78-like"/>
</dbReference>
<evidence type="ECO:0000259" key="1">
    <source>
        <dbReference type="Pfam" id="PF01844"/>
    </source>
</evidence>
<gene>
    <name evidence="2" type="ORF">HNP25_001710</name>
</gene>
<dbReference type="EMBL" id="JACHKT010000009">
    <property type="protein sequence ID" value="MBB6003058.1"/>
    <property type="molecule type" value="Genomic_DNA"/>
</dbReference>
<dbReference type="GO" id="GO:0008270">
    <property type="term" value="F:zinc ion binding"/>
    <property type="evidence" value="ECO:0007669"/>
    <property type="project" value="InterPro"/>
</dbReference>
<evidence type="ECO:0000313" key="2">
    <source>
        <dbReference type="EMBL" id="MBB6003058.1"/>
    </source>
</evidence>
<name>A0A841EQU4_9BACT</name>
<dbReference type="Proteomes" id="UP000524404">
    <property type="component" value="Unassembled WGS sequence"/>
</dbReference>
<protein>
    <submittedName>
        <fullName evidence="2">Uncharacterized protein (TIGR02646 family)</fullName>
    </submittedName>
</protein>
<accession>A0A841EQU4</accession>
<dbReference type="GO" id="GO:0004519">
    <property type="term" value="F:endonuclease activity"/>
    <property type="evidence" value="ECO:0007669"/>
    <property type="project" value="InterPro"/>
</dbReference>
<dbReference type="RefSeq" id="WP_184133239.1">
    <property type="nucleotide sequence ID" value="NZ_JACHKT010000009.1"/>
</dbReference>
<dbReference type="Pfam" id="PF01844">
    <property type="entry name" value="HNH"/>
    <property type="match status" value="1"/>
</dbReference>
<keyword evidence="3" id="KW-1185">Reference proteome</keyword>
<reference evidence="2 3" key="1">
    <citation type="submission" date="2020-08" db="EMBL/GenBank/DDBJ databases">
        <title>Functional genomics of gut bacteria from endangered species of beetles.</title>
        <authorList>
            <person name="Carlos-Shanley C."/>
        </authorList>
    </citation>
    <scope>NUCLEOTIDE SEQUENCE [LARGE SCALE GENOMIC DNA]</scope>
    <source>
        <strain evidence="2 3">S00070</strain>
    </source>
</reference>
<sequence>MFKINRHPTSEPQILQEKGKEWTEKFIEARKANKKYKHSWIKSKVNYHDEIIEALSTLTHEHCSYCDKYPLDARAKIDLQIDHFKPVSKHEELAYEWTNLYLSCAGCNKSKLAQYSDLILRPDSEDYHPNDSFFFDTSTGEILVNELKGKAYTERAAKTIEVFKLNDKSIVKMRLIAIRNFKKEEEFDINDYEYRNFIEELLYFYK</sequence>
<proteinExistence type="predicted"/>
<evidence type="ECO:0000313" key="3">
    <source>
        <dbReference type="Proteomes" id="UP000524404"/>
    </source>
</evidence>
<dbReference type="CDD" id="cd00085">
    <property type="entry name" value="HNHc"/>
    <property type="match status" value="1"/>
</dbReference>
<dbReference type="InterPro" id="IPR002711">
    <property type="entry name" value="HNH"/>
</dbReference>
<dbReference type="Gene3D" id="1.10.30.50">
    <property type="match status" value="1"/>
</dbReference>
<dbReference type="NCBIfam" id="TIGR02646">
    <property type="entry name" value="retron system putative HNH endonuclease"/>
    <property type="match status" value="1"/>
</dbReference>